<keyword evidence="1" id="KW-0812">Transmembrane</keyword>
<accession>A0ABS6JJN0</accession>
<dbReference type="PANTHER" id="PTHR45138">
    <property type="entry name" value="REGULATORY COMPONENTS OF SENSORY TRANSDUCTION SYSTEM"/>
    <property type="match status" value="1"/>
</dbReference>
<gene>
    <name evidence="3" type="ORF">KS419_19270</name>
</gene>
<dbReference type="EMBL" id="JAHQCS010000154">
    <property type="protein sequence ID" value="MBU9713875.1"/>
    <property type="molecule type" value="Genomic_DNA"/>
</dbReference>
<feature type="transmembrane region" description="Helical" evidence="1">
    <location>
        <begin position="34"/>
        <end position="52"/>
    </location>
</feature>
<organism evidence="3 4">
    <name type="scientific">Evansella tamaricis</name>
    <dbReference type="NCBI Taxonomy" id="2069301"/>
    <lineage>
        <taxon>Bacteria</taxon>
        <taxon>Bacillati</taxon>
        <taxon>Bacillota</taxon>
        <taxon>Bacilli</taxon>
        <taxon>Bacillales</taxon>
        <taxon>Bacillaceae</taxon>
        <taxon>Evansella</taxon>
    </lineage>
</organism>
<dbReference type="SMART" id="SM00267">
    <property type="entry name" value="GGDEF"/>
    <property type="match status" value="1"/>
</dbReference>
<dbReference type="PANTHER" id="PTHR45138:SF9">
    <property type="entry name" value="DIGUANYLATE CYCLASE DGCM-RELATED"/>
    <property type="match status" value="1"/>
</dbReference>
<dbReference type="Proteomes" id="UP000784880">
    <property type="component" value="Unassembled WGS sequence"/>
</dbReference>
<dbReference type="RefSeq" id="WP_217068060.1">
    <property type="nucleotide sequence ID" value="NZ_JAHQCS010000154.1"/>
</dbReference>
<evidence type="ECO:0000256" key="1">
    <source>
        <dbReference type="SAM" id="Phobius"/>
    </source>
</evidence>
<keyword evidence="1" id="KW-0472">Membrane</keyword>
<protein>
    <submittedName>
        <fullName evidence="3">GGDEF domain-containing protein</fullName>
    </submittedName>
</protein>
<proteinExistence type="predicted"/>
<keyword evidence="1" id="KW-1133">Transmembrane helix</keyword>
<feature type="transmembrane region" description="Helical" evidence="1">
    <location>
        <begin position="101"/>
        <end position="118"/>
    </location>
</feature>
<feature type="domain" description="GGDEF" evidence="2">
    <location>
        <begin position="269"/>
        <end position="406"/>
    </location>
</feature>
<keyword evidence="4" id="KW-1185">Reference proteome</keyword>
<dbReference type="PROSITE" id="PS50887">
    <property type="entry name" value="GGDEF"/>
    <property type="match status" value="1"/>
</dbReference>
<feature type="transmembrane region" description="Helical" evidence="1">
    <location>
        <begin position="124"/>
        <end position="141"/>
    </location>
</feature>
<feature type="transmembrane region" description="Helical" evidence="1">
    <location>
        <begin position="148"/>
        <end position="166"/>
    </location>
</feature>
<dbReference type="NCBIfam" id="TIGR00254">
    <property type="entry name" value="GGDEF"/>
    <property type="match status" value="1"/>
</dbReference>
<feature type="transmembrane region" description="Helical" evidence="1">
    <location>
        <begin position="178"/>
        <end position="195"/>
    </location>
</feature>
<evidence type="ECO:0000313" key="3">
    <source>
        <dbReference type="EMBL" id="MBU9713875.1"/>
    </source>
</evidence>
<evidence type="ECO:0000259" key="2">
    <source>
        <dbReference type="PROSITE" id="PS50887"/>
    </source>
</evidence>
<dbReference type="InterPro" id="IPR000160">
    <property type="entry name" value="GGDEF_dom"/>
</dbReference>
<name>A0ABS6JJN0_9BACI</name>
<dbReference type="Pfam" id="PF00990">
    <property type="entry name" value="GGDEF"/>
    <property type="match status" value="1"/>
</dbReference>
<reference evidence="3 4" key="1">
    <citation type="submission" date="2021-06" db="EMBL/GenBank/DDBJ databases">
        <title>Bacillus sp. RD4P76, an endophyte from a halophyte.</title>
        <authorList>
            <person name="Sun J.-Q."/>
        </authorList>
    </citation>
    <scope>NUCLEOTIDE SEQUENCE [LARGE SCALE GENOMIC DNA]</scope>
    <source>
        <strain evidence="3 4">CGMCC 1.15917</strain>
    </source>
</reference>
<dbReference type="InterPro" id="IPR050469">
    <property type="entry name" value="Diguanylate_Cyclase"/>
</dbReference>
<comment type="caution">
    <text evidence="3">The sequence shown here is derived from an EMBL/GenBank/DDBJ whole genome shotgun (WGS) entry which is preliminary data.</text>
</comment>
<evidence type="ECO:0000313" key="4">
    <source>
        <dbReference type="Proteomes" id="UP000784880"/>
    </source>
</evidence>
<feature type="transmembrane region" description="Helical" evidence="1">
    <location>
        <begin position="64"/>
        <end position="81"/>
    </location>
</feature>
<dbReference type="CDD" id="cd01949">
    <property type="entry name" value="GGDEF"/>
    <property type="match status" value="1"/>
</dbReference>
<sequence>MKMVKLFPSQQVSVEKQQLLEKYLFDDNIQRCKLFASIVILFEAVFIVMHSFSKGSFFPVDFYLAMYLSLLFLSLIVLIYIRLFEIKSDPSEQFQIAVQRGLHVFVIVFLVWGAVITLADQSHYGHIMAFAINFMCVSILYHATNRTIIKIYIIPVAVLLIGLPFYQPSSSVLMGHYINLSVFLFFCWLASRLLYRSIARNFFSELLLKESNENLALKIAENEKMNVKLTEVNQQLKRISLTDELTNVLNRRGMYESLEKVLRESEEKRPITMMMIDIDAFKQYNDHYGHLQGDEVIQLVARKVSSFISSENTIFARFGGEEFVLVTLNMNQERAGTLAEAIRQEVASMKILHEYSPVSEYVSISIGIAIKEVNEQSNVESLMELADQALYKAKSKGRNRIELTVDNT</sequence>